<dbReference type="InterPro" id="IPR011010">
    <property type="entry name" value="DNA_brk_join_enz"/>
</dbReference>
<dbReference type="RefSeq" id="WP_115002200.1">
    <property type="nucleotide sequence ID" value="NZ_UFXS01000002.1"/>
</dbReference>
<dbReference type="InterPro" id="IPR013762">
    <property type="entry name" value="Integrase-like_cat_sf"/>
</dbReference>
<dbReference type="Proteomes" id="UP000254737">
    <property type="component" value="Unassembled WGS sequence"/>
</dbReference>
<reference evidence="4 5" key="1">
    <citation type="submission" date="2018-06" db="EMBL/GenBank/DDBJ databases">
        <authorList>
            <consortium name="Pathogen Informatics"/>
            <person name="Doyle S."/>
        </authorList>
    </citation>
    <scope>NUCLEOTIDE SEQUENCE [LARGE SCALE GENOMIC DNA]</scope>
    <source>
        <strain evidence="4 5">NCTC13456</strain>
    </source>
</reference>
<dbReference type="InterPro" id="IPR025269">
    <property type="entry name" value="SAM-like_dom"/>
</dbReference>
<dbReference type="SUPFAM" id="SSF56349">
    <property type="entry name" value="DNA breaking-rejoining enzymes"/>
    <property type="match status" value="1"/>
</dbReference>
<dbReference type="EMBL" id="UFXS01000002">
    <property type="protein sequence ID" value="STE54699.1"/>
    <property type="molecule type" value="Genomic_DNA"/>
</dbReference>
<feature type="domain" description="Phage integrase SAM-like" evidence="3">
    <location>
        <begin position="115"/>
        <end position="207"/>
    </location>
</feature>
<dbReference type="AlphaFoldDB" id="A0A376J4M4"/>
<evidence type="ECO:0000256" key="1">
    <source>
        <dbReference type="ARBA" id="ARBA00023125"/>
    </source>
</evidence>
<name>A0A376J4M4_9FLAO</name>
<dbReference type="GO" id="GO:0006310">
    <property type="term" value="P:DNA recombination"/>
    <property type="evidence" value="ECO:0007669"/>
    <property type="project" value="UniProtKB-KW"/>
</dbReference>
<evidence type="ECO:0000259" key="3">
    <source>
        <dbReference type="Pfam" id="PF13102"/>
    </source>
</evidence>
<sequence>MAKGNFSVRTNSDWNSLTYKFRESRNSKQLSLTIDEIKIPKNCWDKNLKKVKKNSQADFNKINLKIKEFDLFIMSSYHKSIIEGRNIDKEWLLTNYCSFFNLDNPNKTQETPKFLLDFIKFYINEKKHEFSSNTIKGYNSTYNLLFDFEKNKKIKLNFKDFNLQMFEKLIEFCNRKRYSSSTIGTFVNKIKAIFKQANEYRIEVNDDYLLGKFIYKITPKDYIYLNDDEITRISKLELTKFSMYDNARDWLLIGCYTGQRVSDLFNLDNAVLNNNMYTHKNIKTGKEILIPNSLKLQELLKKYEGSFPRKISDVKFNEYIKEVL</sequence>
<protein>
    <submittedName>
        <fullName evidence="4">Site-specific tyrosine recombinase XerC</fullName>
    </submittedName>
</protein>
<dbReference type="GO" id="GO:0015074">
    <property type="term" value="P:DNA integration"/>
    <property type="evidence" value="ECO:0007669"/>
    <property type="project" value="InterPro"/>
</dbReference>
<dbReference type="Gene3D" id="1.10.150.130">
    <property type="match status" value="1"/>
</dbReference>
<keyword evidence="1" id="KW-0238">DNA-binding</keyword>
<dbReference type="InterPro" id="IPR010998">
    <property type="entry name" value="Integrase_recombinase_N"/>
</dbReference>
<gene>
    <name evidence="4" type="ORF">NCTC13456_03468</name>
</gene>
<dbReference type="GO" id="GO:0003677">
    <property type="term" value="F:DNA binding"/>
    <property type="evidence" value="ECO:0007669"/>
    <property type="project" value="UniProtKB-KW"/>
</dbReference>
<dbReference type="Pfam" id="PF13102">
    <property type="entry name" value="Phage_int_SAM_5"/>
    <property type="match status" value="1"/>
</dbReference>
<dbReference type="Gene3D" id="1.10.443.10">
    <property type="entry name" value="Intergrase catalytic core"/>
    <property type="match status" value="1"/>
</dbReference>
<proteinExistence type="predicted"/>
<evidence type="ECO:0000313" key="4">
    <source>
        <dbReference type="EMBL" id="STE54699.1"/>
    </source>
</evidence>
<evidence type="ECO:0000256" key="2">
    <source>
        <dbReference type="ARBA" id="ARBA00023172"/>
    </source>
</evidence>
<organism evidence="4 5">
    <name type="scientific">Empedobacter falsenii</name>
    <dbReference type="NCBI Taxonomy" id="343874"/>
    <lineage>
        <taxon>Bacteria</taxon>
        <taxon>Pseudomonadati</taxon>
        <taxon>Bacteroidota</taxon>
        <taxon>Flavobacteriia</taxon>
        <taxon>Flavobacteriales</taxon>
        <taxon>Weeksellaceae</taxon>
        <taxon>Empedobacter</taxon>
    </lineage>
</organism>
<evidence type="ECO:0000313" key="5">
    <source>
        <dbReference type="Proteomes" id="UP000254737"/>
    </source>
</evidence>
<accession>A0A376J4M4</accession>
<keyword evidence="2" id="KW-0233">DNA recombination</keyword>